<dbReference type="InterPro" id="IPR001248">
    <property type="entry name" value="Pur-cyt_permease"/>
</dbReference>
<evidence type="ECO:0000256" key="5">
    <source>
        <dbReference type="ARBA" id="ARBA00022989"/>
    </source>
</evidence>
<evidence type="ECO:0000256" key="2">
    <source>
        <dbReference type="ARBA" id="ARBA00008974"/>
    </source>
</evidence>
<dbReference type="InterPro" id="IPR026030">
    <property type="entry name" value="Pur-cyt_permease_Fcy2/21/22"/>
</dbReference>
<dbReference type="Proteomes" id="UP000287224">
    <property type="component" value="Unassembled WGS sequence"/>
</dbReference>
<evidence type="ECO:0000256" key="1">
    <source>
        <dbReference type="ARBA" id="ARBA00004141"/>
    </source>
</evidence>
<name>A0A401Z9I3_9CHLR</name>
<feature type="transmembrane region" description="Helical" evidence="7">
    <location>
        <begin position="42"/>
        <end position="68"/>
    </location>
</feature>
<comment type="subcellular location">
    <subcellularLocation>
        <location evidence="1">Membrane</location>
        <topology evidence="1">Multi-pass membrane protein</topology>
    </subcellularLocation>
</comment>
<protein>
    <submittedName>
        <fullName evidence="8">Uncharacterized protein</fullName>
    </submittedName>
</protein>
<dbReference type="PANTHER" id="PTHR31806">
    <property type="entry name" value="PURINE-CYTOSINE PERMEASE FCY2-RELATED"/>
    <property type="match status" value="1"/>
</dbReference>
<dbReference type="GO" id="GO:0022857">
    <property type="term" value="F:transmembrane transporter activity"/>
    <property type="evidence" value="ECO:0007669"/>
    <property type="project" value="InterPro"/>
</dbReference>
<evidence type="ECO:0000256" key="7">
    <source>
        <dbReference type="SAM" id="Phobius"/>
    </source>
</evidence>
<dbReference type="GO" id="GO:0005886">
    <property type="term" value="C:plasma membrane"/>
    <property type="evidence" value="ECO:0007669"/>
    <property type="project" value="TreeGrafter"/>
</dbReference>
<dbReference type="AlphaFoldDB" id="A0A401Z9I3"/>
<organism evidence="8 9">
    <name type="scientific">Dictyobacter aurantiacus</name>
    <dbReference type="NCBI Taxonomy" id="1936993"/>
    <lineage>
        <taxon>Bacteria</taxon>
        <taxon>Bacillati</taxon>
        <taxon>Chloroflexota</taxon>
        <taxon>Ktedonobacteria</taxon>
        <taxon>Ktedonobacterales</taxon>
        <taxon>Dictyobacteraceae</taxon>
        <taxon>Dictyobacter</taxon>
    </lineage>
</organism>
<evidence type="ECO:0000313" key="9">
    <source>
        <dbReference type="Proteomes" id="UP000287224"/>
    </source>
</evidence>
<reference evidence="9" key="1">
    <citation type="submission" date="2018-12" db="EMBL/GenBank/DDBJ databases">
        <title>Tengunoibacter tsumagoiensis gen. nov., sp. nov., Dictyobacter kobayashii sp. nov., D. alpinus sp. nov., and D. joshuensis sp. nov. and description of Dictyobacteraceae fam. nov. within the order Ktedonobacterales isolated from Tengu-no-mugimeshi.</title>
        <authorList>
            <person name="Wang C.M."/>
            <person name="Zheng Y."/>
            <person name="Sakai Y."/>
            <person name="Toyoda A."/>
            <person name="Minakuchi Y."/>
            <person name="Abe K."/>
            <person name="Yokota A."/>
            <person name="Yabe S."/>
        </authorList>
    </citation>
    <scope>NUCLEOTIDE SEQUENCE [LARGE SCALE GENOMIC DNA]</scope>
    <source>
        <strain evidence="9">S-27</strain>
    </source>
</reference>
<evidence type="ECO:0000313" key="8">
    <source>
        <dbReference type="EMBL" id="GCE03540.1"/>
    </source>
</evidence>
<dbReference type="Gene3D" id="1.10.4160.10">
    <property type="entry name" value="Hydantoin permease"/>
    <property type="match status" value="1"/>
</dbReference>
<evidence type="ECO:0000256" key="6">
    <source>
        <dbReference type="ARBA" id="ARBA00023136"/>
    </source>
</evidence>
<keyword evidence="4 7" id="KW-0812">Transmembrane</keyword>
<dbReference type="OrthoDB" id="140192at2"/>
<sequence length="131" mass="13712">MSEEVKVTDKQSTSADEFLKVERLGMEPVLVLERHGSPRELAMVWTGVISNYVSLLTGVLVISALLAVSVSCGQLGLVDSALTIVLGAALAALIHGLVSATGTRTGTLQMIFVRAVYGHHGAYLDAATFGA</sequence>
<keyword evidence="3" id="KW-0813">Transport</keyword>
<evidence type="ECO:0000256" key="3">
    <source>
        <dbReference type="ARBA" id="ARBA00022448"/>
    </source>
</evidence>
<keyword evidence="6 7" id="KW-0472">Membrane</keyword>
<dbReference type="PANTHER" id="PTHR31806:SF1">
    <property type="entry name" value="PURINE-CYTOSINE PERMEASE FCY2-RELATED"/>
    <property type="match status" value="1"/>
</dbReference>
<keyword evidence="5 7" id="KW-1133">Transmembrane helix</keyword>
<feature type="transmembrane region" description="Helical" evidence="7">
    <location>
        <begin position="80"/>
        <end position="100"/>
    </location>
</feature>
<comment type="caution">
    <text evidence="8">The sequence shown here is derived from an EMBL/GenBank/DDBJ whole genome shotgun (WGS) entry which is preliminary data.</text>
</comment>
<keyword evidence="9" id="KW-1185">Reference proteome</keyword>
<evidence type="ECO:0000256" key="4">
    <source>
        <dbReference type="ARBA" id="ARBA00022692"/>
    </source>
</evidence>
<dbReference type="EMBL" id="BIFQ01000001">
    <property type="protein sequence ID" value="GCE03540.1"/>
    <property type="molecule type" value="Genomic_DNA"/>
</dbReference>
<dbReference type="Pfam" id="PF02133">
    <property type="entry name" value="Transp_cyt_pur"/>
    <property type="match status" value="1"/>
</dbReference>
<proteinExistence type="inferred from homology"/>
<accession>A0A401Z9I3</accession>
<comment type="similarity">
    <text evidence="2">Belongs to the purine-cytosine permease (2.A.39) family.</text>
</comment>
<dbReference type="RefSeq" id="WP_126594797.1">
    <property type="nucleotide sequence ID" value="NZ_BIFQ01000001.1"/>
</dbReference>
<gene>
    <name evidence="8" type="ORF">KDAU_08690</name>
</gene>